<accession>A0A1C4ZAS2</accession>
<keyword evidence="5 8" id="KW-1133">Transmembrane helix</keyword>
<dbReference type="eggNOG" id="COG2223">
    <property type="taxonomic scope" value="Bacteria"/>
</dbReference>
<feature type="transmembrane region" description="Helical" evidence="8">
    <location>
        <begin position="74"/>
        <end position="94"/>
    </location>
</feature>
<gene>
    <name evidence="10" type="ORF">GA0070612_6089</name>
</gene>
<sequence>MRLLPPPGPARILTLGTLVKTVGRGLWLVASALFLTRSVGLSATQVGIGLTISALVGVLASTPSGYLADRVGPRGVQVGALLVAGTLTVGLIAVRSFPTFVLVGAATALADAVERGARGALIAGAIPADQRVRTRAYLRATTNVGISVGAVLGGFAIAADTRTGYVALILTTAAASLAAALVFLRLPRIAPVAAPTHGPRLIALRDRPFLAFTLVDGLMSMHFSLLTIALPLWIAGHTRAPVWMISALTLVNTGLVVLLQVRAAGAAATVPAAARAARRAGVAIALACVLFAVSGALPTAGAVGLLGVGSLAHVIGELWHSAAGWAISFGLAPTNAQGQYQGAYGMGYELGKMLAPVVVTTLALGWGVPGWLVLAALFLLLGALVPPVVRWAERTRPTSGPAEPVPALSLDRRSRGSIWQAGSRADGAGTATGGIGAPRGRATTRP</sequence>
<organism evidence="10 11">
    <name type="scientific">Micromonospora chokoriensis</name>
    <dbReference type="NCBI Taxonomy" id="356851"/>
    <lineage>
        <taxon>Bacteria</taxon>
        <taxon>Bacillati</taxon>
        <taxon>Actinomycetota</taxon>
        <taxon>Actinomycetes</taxon>
        <taxon>Micromonosporales</taxon>
        <taxon>Micromonosporaceae</taxon>
        <taxon>Micromonospora</taxon>
    </lineage>
</organism>
<dbReference type="RefSeq" id="WP_088991001.1">
    <property type="nucleotide sequence ID" value="NZ_LT607409.1"/>
</dbReference>
<evidence type="ECO:0000256" key="4">
    <source>
        <dbReference type="ARBA" id="ARBA00022692"/>
    </source>
</evidence>
<feature type="domain" description="Major facilitator superfamily (MFS) profile" evidence="9">
    <location>
        <begin position="9"/>
        <end position="394"/>
    </location>
</feature>
<reference evidence="11" key="1">
    <citation type="submission" date="2016-06" db="EMBL/GenBank/DDBJ databases">
        <authorList>
            <person name="Varghese N."/>
            <person name="Submissions Spin"/>
        </authorList>
    </citation>
    <scope>NUCLEOTIDE SEQUENCE [LARGE SCALE GENOMIC DNA]</scope>
    <source>
        <strain evidence="11">DSM 45160</strain>
    </source>
</reference>
<name>A0A1C4ZAS2_9ACTN</name>
<dbReference type="PANTHER" id="PTHR23517:SF2">
    <property type="entry name" value="MULTIDRUG RESISTANCE PROTEIN MDTH"/>
    <property type="match status" value="1"/>
</dbReference>
<keyword evidence="2" id="KW-0813">Transport</keyword>
<feature type="transmembrane region" description="Helical" evidence="8">
    <location>
        <begin position="282"/>
        <end position="315"/>
    </location>
</feature>
<dbReference type="Pfam" id="PF07690">
    <property type="entry name" value="MFS_1"/>
    <property type="match status" value="1"/>
</dbReference>
<dbReference type="InterPro" id="IPR020846">
    <property type="entry name" value="MFS_dom"/>
</dbReference>
<dbReference type="InterPro" id="IPR050171">
    <property type="entry name" value="MFS_Transporters"/>
</dbReference>
<feature type="transmembrane region" description="Helical" evidence="8">
    <location>
        <begin position="140"/>
        <end position="159"/>
    </location>
</feature>
<dbReference type="PANTHER" id="PTHR23517">
    <property type="entry name" value="RESISTANCE PROTEIN MDTM, PUTATIVE-RELATED-RELATED"/>
    <property type="match status" value="1"/>
</dbReference>
<feature type="transmembrane region" description="Helical" evidence="8">
    <location>
        <begin position="240"/>
        <end position="261"/>
    </location>
</feature>
<proteinExistence type="predicted"/>
<dbReference type="PROSITE" id="PS50850">
    <property type="entry name" value="MFS"/>
    <property type="match status" value="1"/>
</dbReference>
<dbReference type="GO" id="GO:0022857">
    <property type="term" value="F:transmembrane transporter activity"/>
    <property type="evidence" value="ECO:0007669"/>
    <property type="project" value="InterPro"/>
</dbReference>
<dbReference type="AlphaFoldDB" id="A0A1C4ZAS2"/>
<comment type="subcellular location">
    <subcellularLocation>
        <location evidence="1">Cell membrane</location>
        <topology evidence="1">Multi-pass membrane protein</topology>
    </subcellularLocation>
</comment>
<feature type="transmembrane region" description="Helical" evidence="8">
    <location>
        <begin position="47"/>
        <end position="68"/>
    </location>
</feature>
<feature type="transmembrane region" description="Helical" evidence="8">
    <location>
        <begin position="209"/>
        <end position="234"/>
    </location>
</feature>
<evidence type="ECO:0000313" key="11">
    <source>
        <dbReference type="Proteomes" id="UP000198224"/>
    </source>
</evidence>
<dbReference type="InterPro" id="IPR011701">
    <property type="entry name" value="MFS"/>
</dbReference>
<evidence type="ECO:0000256" key="3">
    <source>
        <dbReference type="ARBA" id="ARBA00022475"/>
    </source>
</evidence>
<evidence type="ECO:0000256" key="7">
    <source>
        <dbReference type="SAM" id="MobiDB-lite"/>
    </source>
</evidence>
<evidence type="ECO:0000256" key="2">
    <source>
        <dbReference type="ARBA" id="ARBA00022448"/>
    </source>
</evidence>
<keyword evidence="3" id="KW-1003">Cell membrane</keyword>
<evidence type="ECO:0000256" key="1">
    <source>
        <dbReference type="ARBA" id="ARBA00004651"/>
    </source>
</evidence>
<dbReference type="GO" id="GO:0005886">
    <property type="term" value="C:plasma membrane"/>
    <property type="evidence" value="ECO:0007669"/>
    <property type="project" value="UniProtKB-SubCell"/>
</dbReference>
<evidence type="ECO:0000256" key="6">
    <source>
        <dbReference type="ARBA" id="ARBA00023136"/>
    </source>
</evidence>
<keyword evidence="11" id="KW-1185">Reference proteome</keyword>
<feature type="region of interest" description="Disordered" evidence="7">
    <location>
        <begin position="395"/>
        <end position="446"/>
    </location>
</feature>
<protein>
    <submittedName>
        <fullName evidence="10">Major Facilitator Superfamily protein</fullName>
    </submittedName>
</protein>
<dbReference type="Gene3D" id="1.20.1250.20">
    <property type="entry name" value="MFS general substrate transporter like domains"/>
    <property type="match status" value="1"/>
</dbReference>
<keyword evidence="4 8" id="KW-0812">Transmembrane</keyword>
<evidence type="ECO:0000256" key="8">
    <source>
        <dbReference type="SAM" id="Phobius"/>
    </source>
</evidence>
<feature type="transmembrane region" description="Helical" evidence="8">
    <location>
        <begin position="165"/>
        <end position="184"/>
    </location>
</feature>
<keyword evidence="6 8" id="KW-0472">Membrane</keyword>
<feature type="transmembrane region" description="Helical" evidence="8">
    <location>
        <begin position="12"/>
        <end position="35"/>
    </location>
</feature>
<dbReference type="SUPFAM" id="SSF103473">
    <property type="entry name" value="MFS general substrate transporter"/>
    <property type="match status" value="1"/>
</dbReference>
<evidence type="ECO:0000313" key="10">
    <source>
        <dbReference type="EMBL" id="SCF30018.1"/>
    </source>
</evidence>
<feature type="transmembrane region" description="Helical" evidence="8">
    <location>
        <begin position="368"/>
        <end position="389"/>
    </location>
</feature>
<dbReference type="Proteomes" id="UP000198224">
    <property type="component" value="Chromosome I"/>
</dbReference>
<dbReference type="EMBL" id="LT607409">
    <property type="protein sequence ID" value="SCF30018.1"/>
    <property type="molecule type" value="Genomic_DNA"/>
</dbReference>
<evidence type="ECO:0000259" key="9">
    <source>
        <dbReference type="PROSITE" id="PS50850"/>
    </source>
</evidence>
<evidence type="ECO:0000256" key="5">
    <source>
        <dbReference type="ARBA" id="ARBA00022989"/>
    </source>
</evidence>
<dbReference type="InterPro" id="IPR036259">
    <property type="entry name" value="MFS_trans_sf"/>
</dbReference>